<dbReference type="PANTHER" id="PTHR12608">
    <property type="entry name" value="TRANSMEMBRANE PROTEIN HTP-1 RELATED"/>
    <property type="match status" value="1"/>
</dbReference>
<evidence type="ECO:0008006" key="8">
    <source>
        <dbReference type="Google" id="ProtNLM"/>
    </source>
</evidence>
<dbReference type="InterPro" id="IPR001727">
    <property type="entry name" value="GDT1-like"/>
</dbReference>
<comment type="subcellular location">
    <subcellularLocation>
        <location evidence="1">Membrane</location>
        <topology evidence="1">Multi-pass membrane protein</topology>
    </subcellularLocation>
</comment>
<feature type="transmembrane region" description="Helical" evidence="6">
    <location>
        <begin position="212"/>
        <end position="233"/>
    </location>
</feature>
<accession>A0A1J5RP15</accession>
<proteinExistence type="inferred from homology"/>
<dbReference type="GO" id="GO:0016020">
    <property type="term" value="C:membrane"/>
    <property type="evidence" value="ECO:0007669"/>
    <property type="project" value="UniProtKB-SubCell"/>
</dbReference>
<evidence type="ECO:0000256" key="5">
    <source>
        <dbReference type="ARBA" id="ARBA00023136"/>
    </source>
</evidence>
<dbReference type="GO" id="GO:0046873">
    <property type="term" value="F:metal ion transmembrane transporter activity"/>
    <property type="evidence" value="ECO:0007669"/>
    <property type="project" value="InterPro"/>
</dbReference>
<name>A0A1J5RP15_9ZZZZ</name>
<keyword evidence="3 6" id="KW-0812">Transmembrane</keyword>
<dbReference type="Pfam" id="PF01169">
    <property type="entry name" value="GDT1"/>
    <property type="match status" value="2"/>
</dbReference>
<evidence type="ECO:0000256" key="4">
    <source>
        <dbReference type="ARBA" id="ARBA00022989"/>
    </source>
</evidence>
<organism evidence="7">
    <name type="scientific">mine drainage metagenome</name>
    <dbReference type="NCBI Taxonomy" id="410659"/>
    <lineage>
        <taxon>unclassified sequences</taxon>
        <taxon>metagenomes</taxon>
        <taxon>ecological metagenomes</taxon>
    </lineage>
</organism>
<protein>
    <recommendedName>
        <fullName evidence="8">GDT1 family protein</fullName>
    </recommendedName>
</protein>
<dbReference type="AlphaFoldDB" id="A0A1J5RP15"/>
<evidence type="ECO:0000313" key="7">
    <source>
        <dbReference type="EMBL" id="OIQ89845.1"/>
    </source>
</evidence>
<dbReference type="EMBL" id="MLJW01000314">
    <property type="protein sequence ID" value="OIQ89845.1"/>
    <property type="molecule type" value="Genomic_DNA"/>
</dbReference>
<dbReference type="PANTHER" id="PTHR12608:SF1">
    <property type="entry name" value="TRANSMEMBRANE PROTEIN 165"/>
    <property type="match status" value="1"/>
</dbReference>
<evidence type="ECO:0000256" key="6">
    <source>
        <dbReference type="SAM" id="Phobius"/>
    </source>
</evidence>
<feature type="transmembrane region" description="Helical" evidence="6">
    <location>
        <begin position="146"/>
        <end position="164"/>
    </location>
</feature>
<comment type="similarity">
    <text evidence="2">Belongs to the GDT1 family.</text>
</comment>
<feature type="transmembrane region" description="Helical" evidence="6">
    <location>
        <begin position="245"/>
        <end position="266"/>
    </location>
</feature>
<reference evidence="7" key="1">
    <citation type="submission" date="2016-10" db="EMBL/GenBank/DDBJ databases">
        <title>Sequence of Gallionella enrichment culture.</title>
        <authorList>
            <person name="Poehlein A."/>
            <person name="Muehling M."/>
            <person name="Daniel R."/>
        </authorList>
    </citation>
    <scope>NUCLEOTIDE SEQUENCE</scope>
</reference>
<evidence type="ECO:0000256" key="1">
    <source>
        <dbReference type="ARBA" id="ARBA00004141"/>
    </source>
</evidence>
<comment type="caution">
    <text evidence="7">The sequence shown here is derived from an EMBL/GenBank/DDBJ whole genome shotgun (WGS) entry which is preliminary data.</text>
</comment>
<gene>
    <name evidence="7" type="ORF">GALL_282750</name>
</gene>
<feature type="transmembrane region" description="Helical" evidence="6">
    <location>
        <begin position="114"/>
        <end position="134"/>
    </location>
</feature>
<sequence length="269" mass="28594">MALDMFLDDLAEQAVERAAATGDDMHHLLAPRFGLECALDGVDLSADAAHPIQELGFLANGVAHPPIIAYPPIPLGDRRMHPFLTSTALVALAEIGDKTQLLSLLLAARYRAPVPIVLGILAATLANHGIAAGVGDMLAHVLKPSILNWAVVLSFVAMGLWILVPDKLDEEDLSKRSARGIFLTTALSFFLAEMGDKTQVATVALAARLSAWIPVVAGTTLGMLLANVPAVLFGHRFADRLPSRWIHAVAAVMFLVLGALALRTALLTR</sequence>
<evidence type="ECO:0000256" key="2">
    <source>
        <dbReference type="ARBA" id="ARBA00009190"/>
    </source>
</evidence>
<keyword evidence="4 6" id="KW-1133">Transmembrane helix</keyword>
<keyword evidence="5 6" id="KW-0472">Membrane</keyword>
<evidence type="ECO:0000256" key="3">
    <source>
        <dbReference type="ARBA" id="ARBA00022692"/>
    </source>
</evidence>